<evidence type="ECO:0000313" key="2">
    <source>
        <dbReference type="Proteomes" id="UP001141806"/>
    </source>
</evidence>
<protein>
    <submittedName>
        <fullName evidence="1">Uncharacterized protein</fullName>
    </submittedName>
</protein>
<evidence type="ECO:0000313" key="1">
    <source>
        <dbReference type="EMBL" id="KAJ4977227.1"/>
    </source>
</evidence>
<accession>A0A9Q0KUR8</accession>
<gene>
    <name evidence="1" type="ORF">NE237_002333</name>
</gene>
<dbReference type="Proteomes" id="UP001141806">
    <property type="component" value="Unassembled WGS sequence"/>
</dbReference>
<proteinExistence type="predicted"/>
<dbReference type="EMBL" id="JAMYWD010000003">
    <property type="protein sequence ID" value="KAJ4977227.1"/>
    <property type="molecule type" value="Genomic_DNA"/>
</dbReference>
<reference evidence="1" key="1">
    <citation type="journal article" date="2023" name="Plant J.">
        <title>The genome of the king protea, Protea cynaroides.</title>
        <authorList>
            <person name="Chang J."/>
            <person name="Duong T.A."/>
            <person name="Schoeman C."/>
            <person name="Ma X."/>
            <person name="Roodt D."/>
            <person name="Barker N."/>
            <person name="Li Z."/>
            <person name="Van de Peer Y."/>
            <person name="Mizrachi E."/>
        </authorList>
    </citation>
    <scope>NUCLEOTIDE SEQUENCE</scope>
    <source>
        <tissue evidence="1">Young leaves</tissue>
    </source>
</reference>
<name>A0A9Q0KUR8_9MAGN</name>
<comment type="caution">
    <text evidence="1">The sequence shown here is derived from an EMBL/GenBank/DDBJ whole genome shotgun (WGS) entry which is preliminary data.</text>
</comment>
<organism evidence="1 2">
    <name type="scientific">Protea cynaroides</name>
    <dbReference type="NCBI Taxonomy" id="273540"/>
    <lineage>
        <taxon>Eukaryota</taxon>
        <taxon>Viridiplantae</taxon>
        <taxon>Streptophyta</taxon>
        <taxon>Embryophyta</taxon>
        <taxon>Tracheophyta</taxon>
        <taxon>Spermatophyta</taxon>
        <taxon>Magnoliopsida</taxon>
        <taxon>Proteales</taxon>
        <taxon>Proteaceae</taxon>
        <taxon>Protea</taxon>
    </lineage>
</organism>
<dbReference type="AlphaFoldDB" id="A0A9Q0KUR8"/>
<keyword evidence="2" id="KW-1185">Reference proteome</keyword>
<sequence length="129" mass="14266">MPKERRKLADLACSLKNDSNKFSKFPSAGYRSFRAMIPEKEEKLEFFGGGAGKGNEIGGGKGGSGDGGGFATGFSADESNIATYYQKMLKANRPEKFRFASVCVIWRDAVPDFAKRRPQWYHSMVTLLP</sequence>